<feature type="region of interest" description="Disordered" evidence="1">
    <location>
        <begin position="395"/>
        <end position="463"/>
    </location>
</feature>
<protein>
    <submittedName>
        <fullName evidence="3">Putative Tigger transposable element-derived protein 1-like 321</fullName>
    </submittedName>
</protein>
<keyword evidence="4" id="KW-1185">Reference proteome</keyword>
<feature type="non-terminal residue" evidence="3">
    <location>
        <position position="504"/>
    </location>
</feature>
<evidence type="ECO:0000256" key="2">
    <source>
        <dbReference type="SAM" id="SignalP"/>
    </source>
</evidence>
<feature type="chain" id="PRO_5035210552" evidence="2">
    <location>
        <begin position="29"/>
        <end position="504"/>
    </location>
</feature>
<dbReference type="AlphaFoldDB" id="A0A8J5K461"/>
<feature type="region of interest" description="Disordered" evidence="1">
    <location>
        <begin position="132"/>
        <end position="156"/>
    </location>
</feature>
<gene>
    <name evidence="3" type="primary">TIGD1-L321</name>
    <name evidence="3" type="ORF">Hamer_G011589</name>
</gene>
<feature type="signal peptide" evidence="2">
    <location>
        <begin position="1"/>
        <end position="28"/>
    </location>
</feature>
<feature type="compositionally biased region" description="Pro residues" evidence="1">
    <location>
        <begin position="431"/>
        <end position="440"/>
    </location>
</feature>
<evidence type="ECO:0000313" key="4">
    <source>
        <dbReference type="Proteomes" id="UP000747542"/>
    </source>
</evidence>
<sequence>MKGRPRWGLPTMLLDLANWLEWWCYIQACGDVLEVLIEAMQAGKWKASQKELKQLVLPSTTEEIMRLLHDDVVYQGMNITTRLKSLEVDQDIFEYCRDCHRWNTMMAMIRDDAGCRWGTHVLTVVKSSEAGVDTQGSNEDLDPVTDSSSSSCEEESQGDLQSVKERSFCGENTQICLSYLSRQSKLSNVVSKGTVVFVASVYDLSSCEMNPYTDCGASVVVQRHNKTILSDNCDGFFSRVHYGQKLVHCQDHLIPVLNRAKALPEEDFEDLQSADIINLVEAPEQELSNSNVLQLTDWSPNDPGLEEEDEEHVEPSPTLSMPNLAKILTLHQQLIDLIYEADPSFEREETLTSNLTRDIVPYKEIYWEHLATIKQPMIMTFFQSFSASPTSVLLPATQQQKEQQEPTPGPSGVTHAHASTPTVSDSDSDPDSPPSPPSPTPNEADTHTYNDDNDAPSMDVDVDSSLNDELDLFIVRQLDHNSQIYLHPLCPPTSADCRCWKPAS</sequence>
<comment type="caution">
    <text evidence="3">The sequence shown here is derived from an EMBL/GenBank/DDBJ whole genome shotgun (WGS) entry which is preliminary data.</text>
</comment>
<organism evidence="3 4">
    <name type="scientific">Homarus americanus</name>
    <name type="common">American lobster</name>
    <dbReference type="NCBI Taxonomy" id="6706"/>
    <lineage>
        <taxon>Eukaryota</taxon>
        <taxon>Metazoa</taxon>
        <taxon>Ecdysozoa</taxon>
        <taxon>Arthropoda</taxon>
        <taxon>Crustacea</taxon>
        <taxon>Multicrustacea</taxon>
        <taxon>Malacostraca</taxon>
        <taxon>Eumalacostraca</taxon>
        <taxon>Eucarida</taxon>
        <taxon>Decapoda</taxon>
        <taxon>Pleocyemata</taxon>
        <taxon>Astacidea</taxon>
        <taxon>Nephropoidea</taxon>
        <taxon>Nephropidae</taxon>
        <taxon>Homarus</taxon>
    </lineage>
</organism>
<reference evidence="3" key="1">
    <citation type="journal article" date="2021" name="Sci. Adv.">
        <title>The American lobster genome reveals insights on longevity, neural, and immune adaptations.</title>
        <authorList>
            <person name="Polinski J.M."/>
            <person name="Zimin A.V."/>
            <person name="Clark K.F."/>
            <person name="Kohn A.B."/>
            <person name="Sadowski N."/>
            <person name="Timp W."/>
            <person name="Ptitsyn A."/>
            <person name="Khanna P."/>
            <person name="Romanova D.Y."/>
            <person name="Williams P."/>
            <person name="Greenwood S.J."/>
            <person name="Moroz L.L."/>
            <person name="Walt D.R."/>
            <person name="Bodnar A.G."/>
        </authorList>
    </citation>
    <scope>NUCLEOTIDE SEQUENCE</scope>
    <source>
        <strain evidence="3">GMGI-L3</strain>
    </source>
</reference>
<evidence type="ECO:0000256" key="1">
    <source>
        <dbReference type="SAM" id="MobiDB-lite"/>
    </source>
</evidence>
<evidence type="ECO:0000313" key="3">
    <source>
        <dbReference type="EMBL" id="KAG7168912.1"/>
    </source>
</evidence>
<keyword evidence="2" id="KW-0732">Signal</keyword>
<name>A0A8J5K461_HOMAM</name>
<dbReference type="EMBL" id="JAHLQT010018664">
    <property type="protein sequence ID" value="KAG7168912.1"/>
    <property type="molecule type" value="Genomic_DNA"/>
</dbReference>
<proteinExistence type="predicted"/>
<accession>A0A8J5K461</accession>
<dbReference type="Proteomes" id="UP000747542">
    <property type="component" value="Unassembled WGS sequence"/>
</dbReference>